<evidence type="ECO:0000313" key="3">
    <source>
        <dbReference type="EMBL" id="POW07102.1"/>
    </source>
</evidence>
<accession>A0A2S4VC39</accession>
<dbReference type="Proteomes" id="UP000239156">
    <property type="component" value="Unassembled WGS sequence"/>
</dbReference>
<feature type="region of interest" description="Disordered" evidence="1">
    <location>
        <begin position="37"/>
        <end position="59"/>
    </location>
</feature>
<comment type="caution">
    <text evidence="3">The sequence shown here is derived from an EMBL/GenBank/DDBJ whole genome shotgun (WGS) entry which is preliminary data.</text>
</comment>
<name>A0A2S4VC39_9BASI</name>
<sequence length="476" mass="54854">FNINFFAHPHQPTYQNPSQLNRKFIIRSKCQTSSVKGGRLISQGLPPSETGSESSNGLKDLLADKDLNNNSTLVLSVPTMDYRRTLIKPMMMQITCGNSTAELLDYVSRYHTQVNQQAEQEREQENWAKVMPALHGTFVFLKSETTNWTTLDWEEDISEIFCDWKEDICCYLTLTIHPLTLTVQKQRQIRFCQCTPDLLHLLAHGYLGSLPCSPQTAFSLNLLGCHNHLWQWCTIGNLPFMNAMQAWLKEQSNPLLTNSGKATSEDLLQQQWISTERFQIDPMTCSKMFCSYQDRRSWQEIDWIKHKYKIAGEKGNPARAQLAELTRVLNEFSLDQSNYNCNFLDSPWQDQRSFQQNHTTIETEEQEPLAVYLNWQATLETLRRRINHLANPGTYDSIMESLIEISEAWEQQISVKVDFTSFPAALVQSNSEEQNARLLTWHAKSRLYAHAVVLHAERQPLYWGTHIVGSTSAPEL</sequence>
<organism evidence="3 4">
    <name type="scientific">Puccinia striiformis</name>
    <dbReference type="NCBI Taxonomy" id="27350"/>
    <lineage>
        <taxon>Eukaryota</taxon>
        <taxon>Fungi</taxon>
        <taxon>Dikarya</taxon>
        <taxon>Basidiomycota</taxon>
        <taxon>Pucciniomycotina</taxon>
        <taxon>Pucciniomycetes</taxon>
        <taxon>Pucciniales</taxon>
        <taxon>Pucciniaceae</taxon>
        <taxon>Puccinia</taxon>
    </lineage>
</organism>
<feature type="non-terminal residue" evidence="3">
    <location>
        <position position="476"/>
    </location>
</feature>
<dbReference type="VEuPathDB" id="FungiDB:PSTT_08518"/>
<protein>
    <recommendedName>
        <fullName evidence="2">CxC1-like cysteine cluster associated with KDZ transposases domain-containing protein</fullName>
    </recommendedName>
</protein>
<dbReference type="AlphaFoldDB" id="A0A2S4VC39"/>
<evidence type="ECO:0000256" key="1">
    <source>
        <dbReference type="SAM" id="MobiDB-lite"/>
    </source>
</evidence>
<dbReference type="EMBL" id="PKSL01000078">
    <property type="protein sequence ID" value="POW07102.1"/>
    <property type="molecule type" value="Genomic_DNA"/>
</dbReference>
<dbReference type="PANTHER" id="PTHR33096:SF1">
    <property type="entry name" value="CXC1-LIKE CYSTEINE CLUSTER ASSOCIATED WITH KDZ TRANSPOSASES DOMAIN-CONTAINING PROTEIN"/>
    <property type="match status" value="1"/>
</dbReference>
<proteinExistence type="predicted"/>
<keyword evidence="4" id="KW-1185">Reference proteome</keyword>
<feature type="domain" description="CxC1-like cysteine cluster associated with KDZ transposases" evidence="2">
    <location>
        <begin position="147"/>
        <end position="253"/>
    </location>
</feature>
<dbReference type="VEuPathDB" id="FungiDB:PSHT_15485"/>
<gene>
    <name evidence="3" type="ORF">PSTT_08518</name>
</gene>
<dbReference type="VEuPathDB" id="FungiDB:PSHT_11973"/>
<feature type="non-terminal residue" evidence="3">
    <location>
        <position position="1"/>
    </location>
</feature>
<dbReference type="Pfam" id="PF18802">
    <property type="entry name" value="CxC1"/>
    <property type="match status" value="1"/>
</dbReference>
<evidence type="ECO:0000313" key="4">
    <source>
        <dbReference type="Proteomes" id="UP000239156"/>
    </source>
</evidence>
<dbReference type="PANTHER" id="PTHR33096">
    <property type="entry name" value="CXC2 DOMAIN-CONTAINING PROTEIN"/>
    <property type="match status" value="1"/>
</dbReference>
<reference evidence="3" key="1">
    <citation type="submission" date="2017-12" db="EMBL/GenBank/DDBJ databases">
        <title>Gene loss provides genomic basis for host adaptation in cereal stripe rust fungi.</title>
        <authorList>
            <person name="Xia C."/>
        </authorList>
    </citation>
    <scope>NUCLEOTIDE SEQUENCE [LARGE SCALE GENOMIC DNA]</scope>
    <source>
        <strain evidence="3">93-210</strain>
    </source>
</reference>
<evidence type="ECO:0000259" key="2">
    <source>
        <dbReference type="Pfam" id="PF18802"/>
    </source>
</evidence>
<dbReference type="InterPro" id="IPR041320">
    <property type="entry name" value="CxC1"/>
</dbReference>